<organism evidence="1 2">
    <name type="scientific">Halomonas lysinitropha</name>
    <dbReference type="NCBI Taxonomy" id="2607506"/>
    <lineage>
        <taxon>Bacteria</taxon>
        <taxon>Pseudomonadati</taxon>
        <taxon>Pseudomonadota</taxon>
        <taxon>Gammaproteobacteria</taxon>
        <taxon>Oceanospirillales</taxon>
        <taxon>Halomonadaceae</taxon>
        <taxon>Halomonas</taxon>
    </lineage>
</organism>
<dbReference type="PANTHER" id="PTHR45947:SF3">
    <property type="entry name" value="SULFOQUINOVOSYL TRANSFERASE SQD2"/>
    <property type="match status" value="1"/>
</dbReference>
<dbReference type="Proteomes" id="UP000326725">
    <property type="component" value="Unassembled WGS sequence"/>
</dbReference>
<reference evidence="1 2" key="1">
    <citation type="submission" date="2019-09" db="EMBL/GenBank/DDBJ databases">
        <authorList>
            <person name="Criscuolo A."/>
        </authorList>
    </citation>
    <scope>NUCLEOTIDE SEQUENCE [LARGE SCALE GENOMIC DNA]</scope>
    <source>
        <strain evidence="2">3(2)</strain>
    </source>
</reference>
<dbReference type="SUPFAM" id="SSF53756">
    <property type="entry name" value="UDP-Glycosyltransferase/glycogen phosphorylase"/>
    <property type="match status" value="1"/>
</dbReference>
<dbReference type="AlphaFoldDB" id="A0A5K1I1F8"/>
<name>A0A5K1I1F8_9GAMM</name>
<dbReference type="PANTHER" id="PTHR45947">
    <property type="entry name" value="SULFOQUINOVOSYL TRANSFERASE SQD2"/>
    <property type="match status" value="1"/>
</dbReference>
<sequence>MRVTHVNLARGFRGGERQTELLIRALAEEPRIHQQLVCREDSPMRKHLSDVPGLSLITANHQLGGHRCLGPTDLVHAHEAKGVHWAWLHHRLTGTPYVITRRVDTPVQDKALNRLCYRQAACRVAISRLIQTQLEARGWGSVERIPSAHAGLSADPEKTASWRAAYPGKFLVGHAGALVDRHKGQRVLLKAARRLAREAPEVHFLFLGDGADAQALRQESADLTNVEWLGFKENIADYIAGLDAFAFPSRNEGLGSVLLDVMQLEVPIIASRVGGIPDIIEHETTGLLFPSGDTDALADGLLRIKAEPHLRRRLCRQARERLEDYSPRAMAAAYMRLYQQLVDHRYQETSR</sequence>
<keyword evidence="1" id="KW-0328">Glycosyltransferase</keyword>
<accession>A0A5K1I1F8</accession>
<gene>
    <name evidence="1" type="primary">kanE</name>
    <name evidence="1" type="ORF">HALO32_00261</name>
</gene>
<keyword evidence="2" id="KW-1185">Reference proteome</keyword>
<dbReference type="RefSeq" id="WP_151441990.1">
    <property type="nucleotide sequence ID" value="NZ_CABVOU010000015.1"/>
</dbReference>
<dbReference type="Gene3D" id="3.40.50.2000">
    <property type="entry name" value="Glycogen Phosphorylase B"/>
    <property type="match status" value="2"/>
</dbReference>
<dbReference type="Pfam" id="PF13692">
    <property type="entry name" value="Glyco_trans_1_4"/>
    <property type="match status" value="1"/>
</dbReference>
<dbReference type="EC" id="2.4.1.301" evidence="1"/>
<dbReference type="GO" id="GO:0016757">
    <property type="term" value="F:glycosyltransferase activity"/>
    <property type="evidence" value="ECO:0007669"/>
    <property type="project" value="UniProtKB-KW"/>
</dbReference>
<evidence type="ECO:0000313" key="1">
    <source>
        <dbReference type="EMBL" id="VVZ94211.1"/>
    </source>
</evidence>
<proteinExistence type="predicted"/>
<protein>
    <submittedName>
        <fullName evidence="1">Alpha-D-kanosaminyltransferase</fullName>
        <ecNumber evidence="1">2.4.1.301</ecNumber>
    </submittedName>
</protein>
<dbReference type="InterPro" id="IPR050194">
    <property type="entry name" value="Glycosyltransferase_grp1"/>
</dbReference>
<keyword evidence="1" id="KW-0808">Transferase</keyword>
<dbReference type="EMBL" id="CABVOU010000015">
    <property type="protein sequence ID" value="VVZ94211.1"/>
    <property type="molecule type" value="Genomic_DNA"/>
</dbReference>
<dbReference type="CDD" id="cd03801">
    <property type="entry name" value="GT4_PimA-like"/>
    <property type="match status" value="1"/>
</dbReference>
<evidence type="ECO:0000313" key="2">
    <source>
        <dbReference type="Proteomes" id="UP000326725"/>
    </source>
</evidence>